<dbReference type="KEGG" id="saqt:GJV85_03090"/>
<keyword evidence="6 10" id="KW-0812">Transmembrane</keyword>
<dbReference type="RefSeq" id="WP_207562410.1">
    <property type="nucleotide sequence ID" value="NZ_CP046072.1"/>
</dbReference>
<evidence type="ECO:0000313" key="14">
    <source>
        <dbReference type="Proteomes" id="UP000671852"/>
    </source>
</evidence>
<keyword evidence="14" id="KW-1185">Reference proteome</keyword>
<evidence type="ECO:0000313" key="13">
    <source>
        <dbReference type="EMBL" id="QSZ41138.1"/>
    </source>
</evidence>
<proteinExistence type="inferred from homology"/>
<dbReference type="InterPro" id="IPR058982">
    <property type="entry name" value="Beta-barrel_AprE"/>
</dbReference>
<dbReference type="NCBIfam" id="TIGR01843">
    <property type="entry name" value="type_I_hlyD"/>
    <property type="match status" value="1"/>
</dbReference>
<dbReference type="GO" id="GO:0009306">
    <property type="term" value="P:protein secretion"/>
    <property type="evidence" value="ECO:0007669"/>
    <property type="project" value="InterPro"/>
</dbReference>
<feature type="coiled-coil region" evidence="9">
    <location>
        <begin position="264"/>
        <end position="291"/>
    </location>
</feature>
<evidence type="ECO:0000256" key="4">
    <source>
        <dbReference type="ARBA" id="ARBA00022475"/>
    </source>
</evidence>
<evidence type="ECO:0000256" key="5">
    <source>
        <dbReference type="ARBA" id="ARBA00022519"/>
    </source>
</evidence>
<dbReference type="InterPro" id="IPR006144">
    <property type="entry name" value="Secretion_HlyD_CS"/>
</dbReference>
<keyword evidence="4" id="KW-1003">Cell membrane</keyword>
<keyword evidence="5" id="KW-0997">Cell inner membrane</keyword>
<dbReference type="Gene3D" id="2.40.30.170">
    <property type="match status" value="1"/>
</dbReference>
<dbReference type="InterPro" id="IPR050739">
    <property type="entry name" value="MFP"/>
</dbReference>
<gene>
    <name evidence="13" type="ORF">GJV85_03090</name>
</gene>
<dbReference type="SUPFAM" id="SSF111369">
    <property type="entry name" value="HlyD-like secretion proteins"/>
    <property type="match status" value="1"/>
</dbReference>
<protein>
    <submittedName>
        <fullName evidence="13">HlyD family type I secretion periplasmic adaptor subunit</fullName>
    </submittedName>
</protein>
<dbReference type="PROSITE" id="PS00543">
    <property type="entry name" value="HLYD_FAMILY"/>
    <property type="match status" value="1"/>
</dbReference>
<evidence type="ECO:0000256" key="8">
    <source>
        <dbReference type="ARBA" id="ARBA00023136"/>
    </source>
</evidence>
<evidence type="ECO:0000256" key="6">
    <source>
        <dbReference type="ARBA" id="ARBA00022692"/>
    </source>
</evidence>
<evidence type="ECO:0000256" key="10">
    <source>
        <dbReference type="SAM" id="Phobius"/>
    </source>
</evidence>
<dbReference type="GO" id="GO:0005886">
    <property type="term" value="C:plasma membrane"/>
    <property type="evidence" value="ECO:0007669"/>
    <property type="project" value="UniProtKB-SubCell"/>
</dbReference>
<keyword evidence="3" id="KW-0813">Transport</keyword>
<evidence type="ECO:0000259" key="12">
    <source>
        <dbReference type="Pfam" id="PF26002"/>
    </source>
</evidence>
<dbReference type="Gene3D" id="2.40.50.100">
    <property type="match status" value="1"/>
</dbReference>
<feature type="domain" description="AprE-like beta-barrel" evidence="12">
    <location>
        <begin position="333"/>
        <end position="422"/>
    </location>
</feature>
<feature type="coiled-coil region" evidence="9">
    <location>
        <begin position="169"/>
        <end position="203"/>
    </location>
</feature>
<reference evidence="13" key="2">
    <citation type="submission" date="2021-04" db="EMBL/GenBank/DDBJ databases">
        <title>Isolation and characterization of a novel species of the genus Sulfurimonas.</title>
        <authorList>
            <person name="Fukui M."/>
        </authorList>
    </citation>
    <scope>NUCLEOTIDE SEQUENCE</scope>
    <source>
        <strain evidence="13">H1576</strain>
    </source>
</reference>
<feature type="transmembrane region" description="Helical" evidence="10">
    <location>
        <begin position="34"/>
        <end position="55"/>
    </location>
</feature>
<organism evidence="13 14">
    <name type="scientific">Sulfurimonas aquatica</name>
    <dbReference type="NCBI Taxonomy" id="2672570"/>
    <lineage>
        <taxon>Bacteria</taxon>
        <taxon>Pseudomonadati</taxon>
        <taxon>Campylobacterota</taxon>
        <taxon>Epsilonproteobacteria</taxon>
        <taxon>Campylobacterales</taxon>
        <taxon>Sulfurimonadaceae</taxon>
        <taxon>Sulfurimonas</taxon>
    </lineage>
</organism>
<dbReference type="EMBL" id="CP046072">
    <property type="protein sequence ID" value="QSZ41138.1"/>
    <property type="molecule type" value="Genomic_DNA"/>
</dbReference>
<keyword evidence="8 10" id="KW-0472">Membrane</keyword>
<reference evidence="13" key="1">
    <citation type="submission" date="2019-11" db="EMBL/GenBank/DDBJ databases">
        <authorList>
            <person name="Kojima H."/>
        </authorList>
    </citation>
    <scope>NUCLEOTIDE SEQUENCE</scope>
    <source>
        <strain evidence="13">H1576</strain>
    </source>
</reference>
<sequence length="445" mass="50382">MSNDVKKNLSKRDYEFMHSLSAAVLEVAPTRLRFVLYFWIIAIFGFLAWANYALIDEIARGDGEIIPSGENQLIQNLEGGIVEEILVSEGQDVKKGQILIRIDNQKSKSSFSSNAIKADALQAKIARLRAESMGEPFDVDKSLEEKIPDIVENEKSLYKTNQHQLDSKLSGLEEKLSQRRQELSEAQSELEHLKSSNQMIQTEVRMTKPMVAKGVRSKIDFLKLQREANDIESKYQSVKKSIPRLNSAIKEVQNSIDEAKYMFMGDAKIKRNEAIAELRSLRENSTALQDQVSRTIVKSPMNGIIQRLFVHTVGGVIKPGEDIMEIVPSDQNLLVEVKIKPADIAFIYFSQKAIVKFSAYDFAIYGGLDGKVVFIGADTEKDEKDNVFYKVRIQTDKNYLSRNGEKLRIIPGMTVSVDIITGQKSVLDYILKPILKTKQYTFTER</sequence>
<evidence type="ECO:0000256" key="1">
    <source>
        <dbReference type="ARBA" id="ARBA00004377"/>
    </source>
</evidence>
<evidence type="ECO:0000256" key="9">
    <source>
        <dbReference type="SAM" id="Coils"/>
    </source>
</evidence>
<dbReference type="PANTHER" id="PTHR30386">
    <property type="entry name" value="MEMBRANE FUSION SUBUNIT OF EMRAB-TOLC MULTIDRUG EFFLUX PUMP"/>
    <property type="match status" value="1"/>
</dbReference>
<dbReference type="PANTHER" id="PTHR30386:SF26">
    <property type="entry name" value="TRANSPORT PROTEIN COMB"/>
    <property type="match status" value="1"/>
</dbReference>
<evidence type="ECO:0000256" key="2">
    <source>
        <dbReference type="ARBA" id="ARBA00009477"/>
    </source>
</evidence>
<evidence type="ECO:0000256" key="7">
    <source>
        <dbReference type="ARBA" id="ARBA00022989"/>
    </source>
</evidence>
<comment type="subcellular location">
    <subcellularLocation>
        <location evidence="1">Cell inner membrane</location>
        <topology evidence="1">Single-pass membrane protein</topology>
    </subcellularLocation>
</comment>
<keyword evidence="9" id="KW-0175">Coiled coil</keyword>
<dbReference type="Pfam" id="PF26002">
    <property type="entry name" value="Beta-barrel_AprE"/>
    <property type="match status" value="1"/>
</dbReference>
<dbReference type="AlphaFoldDB" id="A0A975GCC1"/>
<name>A0A975GCC1_9BACT</name>
<evidence type="ECO:0000256" key="3">
    <source>
        <dbReference type="ARBA" id="ARBA00022448"/>
    </source>
</evidence>
<keyword evidence="7 10" id="KW-1133">Transmembrane helix</keyword>
<dbReference type="PRINTS" id="PR01490">
    <property type="entry name" value="RTXTOXIND"/>
</dbReference>
<accession>A0A975GCC1</accession>
<dbReference type="InterPro" id="IPR010129">
    <property type="entry name" value="T1SS_HlyD"/>
</dbReference>
<dbReference type="Proteomes" id="UP000671852">
    <property type="component" value="Chromosome"/>
</dbReference>
<comment type="similarity">
    <text evidence="2">Belongs to the membrane fusion protein (MFP) (TC 8.A.1) family.</text>
</comment>
<dbReference type="Pfam" id="PF25994">
    <property type="entry name" value="HH_AprE"/>
    <property type="match status" value="1"/>
</dbReference>
<dbReference type="InterPro" id="IPR058781">
    <property type="entry name" value="HH_AprE-like"/>
</dbReference>
<evidence type="ECO:0000259" key="11">
    <source>
        <dbReference type="Pfam" id="PF25994"/>
    </source>
</evidence>
<feature type="domain" description="AprE-like long alpha-helical hairpin" evidence="11">
    <location>
        <begin position="108"/>
        <end position="291"/>
    </location>
</feature>